<organism evidence="2 3">
    <name type="scientific">Rhizophagus irregularis</name>
    <dbReference type="NCBI Taxonomy" id="588596"/>
    <lineage>
        <taxon>Eukaryota</taxon>
        <taxon>Fungi</taxon>
        <taxon>Fungi incertae sedis</taxon>
        <taxon>Mucoromycota</taxon>
        <taxon>Glomeromycotina</taxon>
        <taxon>Glomeromycetes</taxon>
        <taxon>Glomerales</taxon>
        <taxon>Glomeraceae</taxon>
        <taxon>Rhizophagus</taxon>
    </lineage>
</organism>
<dbReference type="VEuPathDB" id="FungiDB:FUN_012674"/>
<reference evidence="2 3" key="1">
    <citation type="submission" date="2016-04" db="EMBL/GenBank/DDBJ databases">
        <title>Genome analyses suggest a sexual origin of heterokaryosis in a supposedly ancient asexual fungus.</title>
        <authorList>
            <person name="Ropars J."/>
            <person name="Sedzielewska K."/>
            <person name="Noel J."/>
            <person name="Charron P."/>
            <person name="Farinelli L."/>
            <person name="Marton T."/>
            <person name="Kruger M."/>
            <person name="Pelin A."/>
            <person name="Brachmann A."/>
            <person name="Corradi N."/>
        </authorList>
    </citation>
    <scope>NUCLEOTIDE SEQUENCE [LARGE SCALE GENOMIC DNA]</scope>
    <source>
        <strain evidence="2 3">C2</strain>
    </source>
</reference>
<evidence type="ECO:0000313" key="3">
    <source>
        <dbReference type="Proteomes" id="UP000233469"/>
    </source>
</evidence>
<evidence type="ECO:0000259" key="1">
    <source>
        <dbReference type="PROSITE" id="PS50181"/>
    </source>
</evidence>
<dbReference type="SUPFAM" id="SSF81383">
    <property type="entry name" value="F-box domain"/>
    <property type="match status" value="1"/>
</dbReference>
<dbReference type="InterPro" id="IPR001810">
    <property type="entry name" value="F-box_dom"/>
</dbReference>
<proteinExistence type="predicted"/>
<sequence length="334" mass="38983">MSFLTNLTYFPFVLLNKMCGMVMENSISYKTYIFNNNNNNNNHIKLTTLSSLPDDILYIIKKDLDFLSTISLRCACRQLYAIFSDSILFSEIILLSNINQQQFNNLINYIVSNNMNQYIRKVSFNQSQITEQAIVSVLEHFYNLQILNILACKQVKILPITNAMVKWHQDKSGNSPDLKELKKIILTRCIGGKRHSLIIKKVIEDLRKLKCDDDEDITQNNSLYLGINHKPIPLKINLILNSSSRKDFDTNDDGIFQFQDCQSDTCEFCTMSCVICKTKYKYWDEFWIKCGWCKERNFCGKCVVEASKKNTFKNHAFQFMRIKLCQIFDLPCPY</sequence>
<reference evidence="2 3" key="2">
    <citation type="submission" date="2017-10" db="EMBL/GenBank/DDBJ databases">
        <title>Extensive intraspecific genome diversity in a model arbuscular mycorrhizal fungus.</title>
        <authorList>
            <person name="Chen E.C.H."/>
            <person name="Morin E."/>
            <person name="Baudet D."/>
            <person name="Noel J."/>
            <person name="Ndikumana S."/>
            <person name="Charron P."/>
            <person name="St-Onge C."/>
            <person name="Giorgi J."/>
            <person name="Grigoriev I.V."/>
            <person name="Roux C."/>
            <person name="Martin F.M."/>
            <person name="Corradi N."/>
        </authorList>
    </citation>
    <scope>NUCLEOTIDE SEQUENCE [LARGE SCALE GENOMIC DNA]</scope>
    <source>
        <strain evidence="2 3">C2</strain>
    </source>
</reference>
<name>A0A2N1P1D3_9GLOM</name>
<evidence type="ECO:0000313" key="2">
    <source>
        <dbReference type="EMBL" id="PKK79949.1"/>
    </source>
</evidence>
<dbReference type="EMBL" id="LLXL01000027">
    <property type="protein sequence ID" value="PKK79949.1"/>
    <property type="molecule type" value="Genomic_DNA"/>
</dbReference>
<dbReference type="PROSITE" id="PS50181">
    <property type="entry name" value="FBOX"/>
    <property type="match status" value="1"/>
</dbReference>
<dbReference type="VEuPathDB" id="FungiDB:RhiirFUN_014446"/>
<comment type="caution">
    <text evidence="2">The sequence shown here is derived from an EMBL/GenBank/DDBJ whole genome shotgun (WGS) entry which is preliminary data.</text>
</comment>
<feature type="domain" description="F-box" evidence="1">
    <location>
        <begin position="46"/>
        <end position="92"/>
    </location>
</feature>
<dbReference type="VEuPathDB" id="FungiDB:RhiirA1_448769"/>
<dbReference type="AlphaFoldDB" id="A0A2N1P1D3"/>
<accession>A0A2N1P1D3</accession>
<gene>
    <name evidence="2" type="ORF">RhiirC2_842197</name>
</gene>
<protein>
    <recommendedName>
        <fullName evidence="1">F-box domain-containing protein</fullName>
    </recommendedName>
</protein>
<dbReference type="Proteomes" id="UP000233469">
    <property type="component" value="Unassembled WGS sequence"/>
</dbReference>
<dbReference type="InterPro" id="IPR036047">
    <property type="entry name" value="F-box-like_dom_sf"/>
</dbReference>